<dbReference type="OrthoDB" id="565904at2759"/>
<reference evidence="2 3" key="1">
    <citation type="journal article" date="2018" name="Sci. Rep.">
        <title>Raphidocelis subcapitata (=Pseudokirchneriella subcapitata) provides an insight into genome evolution and environmental adaptations in the Sphaeropleales.</title>
        <authorList>
            <person name="Suzuki S."/>
            <person name="Yamaguchi H."/>
            <person name="Nakajima N."/>
            <person name="Kawachi M."/>
        </authorList>
    </citation>
    <scope>NUCLEOTIDE SEQUENCE [LARGE SCALE GENOMIC DNA]</scope>
    <source>
        <strain evidence="2 3">NIES-35</strain>
    </source>
</reference>
<dbReference type="STRING" id="307507.A0A2V0NZ47"/>
<sequence>MPSQRNPRAGATLAAVILVLAAQGAAAGAQLFGGGGQGSGTCPPPGLDSVPDLDVGAFISAPWYAAYQVPVSYQPVDSLYCVLASYSQYSTKFGTAIKVLNYANQGAVNGPVTCTSCKANNAIDLSAVSPPLASGPTAASKLVVAPGFLVNTLPPLAVSKVTMSPNGNYWVVATGPSPDAAKYRWAIIIAGMTGPAQATDKGCSPSAMMDQGLWLFSRSPQAPEADVAEMLAVLAKLGISPERLVKVQQEGCKYEGAN</sequence>
<evidence type="ECO:0000256" key="1">
    <source>
        <dbReference type="SAM" id="SignalP"/>
    </source>
</evidence>
<dbReference type="PANTHER" id="PTHR10612">
    <property type="entry name" value="APOLIPOPROTEIN D"/>
    <property type="match status" value="1"/>
</dbReference>
<organism evidence="2 3">
    <name type="scientific">Raphidocelis subcapitata</name>
    <dbReference type="NCBI Taxonomy" id="307507"/>
    <lineage>
        <taxon>Eukaryota</taxon>
        <taxon>Viridiplantae</taxon>
        <taxon>Chlorophyta</taxon>
        <taxon>core chlorophytes</taxon>
        <taxon>Chlorophyceae</taxon>
        <taxon>CS clade</taxon>
        <taxon>Sphaeropleales</taxon>
        <taxon>Selenastraceae</taxon>
        <taxon>Raphidocelis</taxon>
    </lineage>
</organism>
<accession>A0A2V0NZ47</accession>
<proteinExistence type="predicted"/>
<feature type="chain" id="PRO_5016063932" description="Lipocalin/cytosolic fatty-acid binding domain-containing protein" evidence="1">
    <location>
        <begin position="28"/>
        <end position="258"/>
    </location>
</feature>
<comment type="caution">
    <text evidence="2">The sequence shown here is derived from an EMBL/GenBank/DDBJ whole genome shotgun (WGS) entry which is preliminary data.</text>
</comment>
<evidence type="ECO:0008006" key="4">
    <source>
        <dbReference type="Google" id="ProtNLM"/>
    </source>
</evidence>
<dbReference type="EMBL" id="BDRX01000036">
    <property type="protein sequence ID" value="GBF92911.1"/>
    <property type="molecule type" value="Genomic_DNA"/>
</dbReference>
<keyword evidence="3" id="KW-1185">Reference proteome</keyword>
<dbReference type="Proteomes" id="UP000247498">
    <property type="component" value="Unassembled WGS sequence"/>
</dbReference>
<feature type="signal peptide" evidence="1">
    <location>
        <begin position="1"/>
        <end position="27"/>
    </location>
</feature>
<keyword evidence="1" id="KW-0732">Signal</keyword>
<dbReference type="PANTHER" id="PTHR10612:SF34">
    <property type="entry name" value="APOLIPOPROTEIN D"/>
    <property type="match status" value="1"/>
</dbReference>
<protein>
    <recommendedName>
        <fullName evidence="4">Lipocalin/cytosolic fatty-acid binding domain-containing protein</fullName>
    </recommendedName>
</protein>
<dbReference type="AlphaFoldDB" id="A0A2V0NZ47"/>
<gene>
    <name evidence="2" type="ORF">Rsub_05747</name>
</gene>
<evidence type="ECO:0000313" key="2">
    <source>
        <dbReference type="EMBL" id="GBF92911.1"/>
    </source>
</evidence>
<dbReference type="SUPFAM" id="SSF50814">
    <property type="entry name" value="Lipocalins"/>
    <property type="match status" value="1"/>
</dbReference>
<dbReference type="InterPro" id="IPR012674">
    <property type="entry name" value="Calycin"/>
</dbReference>
<dbReference type="InParanoid" id="A0A2V0NZ47"/>
<evidence type="ECO:0000313" key="3">
    <source>
        <dbReference type="Proteomes" id="UP000247498"/>
    </source>
</evidence>
<name>A0A2V0NZ47_9CHLO</name>
<dbReference type="Gene3D" id="2.40.128.20">
    <property type="match status" value="1"/>
</dbReference>